<feature type="transmembrane region" description="Helical" evidence="1">
    <location>
        <begin position="99"/>
        <end position="124"/>
    </location>
</feature>
<dbReference type="EMBL" id="LIAE01008321">
    <property type="protein sequence ID" value="PAV74520.1"/>
    <property type="molecule type" value="Genomic_DNA"/>
</dbReference>
<protein>
    <submittedName>
        <fullName evidence="3">Uncharacterized protein</fullName>
    </submittedName>
</protein>
<organism evidence="3 4">
    <name type="scientific">Diploscapter pachys</name>
    <dbReference type="NCBI Taxonomy" id="2018661"/>
    <lineage>
        <taxon>Eukaryota</taxon>
        <taxon>Metazoa</taxon>
        <taxon>Ecdysozoa</taxon>
        <taxon>Nematoda</taxon>
        <taxon>Chromadorea</taxon>
        <taxon>Rhabditida</taxon>
        <taxon>Rhabditina</taxon>
        <taxon>Rhabditomorpha</taxon>
        <taxon>Rhabditoidea</taxon>
        <taxon>Rhabditidae</taxon>
        <taxon>Diploscapter</taxon>
    </lineage>
</organism>
<feature type="transmembrane region" description="Helical" evidence="1">
    <location>
        <begin position="144"/>
        <end position="166"/>
    </location>
</feature>
<evidence type="ECO:0000313" key="3">
    <source>
        <dbReference type="EMBL" id="PAV86433.1"/>
    </source>
</evidence>
<feature type="transmembrane region" description="Helical" evidence="1">
    <location>
        <begin position="73"/>
        <end position="92"/>
    </location>
</feature>
<proteinExistence type="predicted"/>
<evidence type="ECO:0000313" key="4">
    <source>
        <dbReference type="Proteomes" id="UP000218231"/>
    </source>
</evidence>
<name>A0A2A2LJJ5_9BILA</name>
<evidence type="ECO:0000256" key="1">
    <source>
        <dbReference type="SAM" id="Phobius"/>
    </source>
</evidence>
<dbReference type="OrthoDB" id="5874973at2759"/>
<comment type="caution">
    <text evidence="3">The sequence shown here is derived from an EMBL/GenBank/DDBJ whole genome shotgun (WGS) entry which is preliminary data.</text>
</comment>
<evidence type="ECO:0000313" key="2">
    <source>
        <dbReference type="EMBL" id="PAV74520.1"/>
    </source>
</evidence>
<reference evidence="3 4" key="1">
    <citation type="journal article" date="2017" name="Curr. Biol.">
        <title>Genome architecture and evolution of a unichromosomal asexual nematode.</title>
        <authorList>
            <person name="Fradin H."/>
            <person name="Zegar C."/>
            <person name="Gutwein M."/>
            <person name="Lucas J."/>
            <person name="Kovtun M."/>
            <person name="Corcoran D."/>
            <person name="Baugh L.R."/>
            <person name="Kiontke K."/>
            <person name="Gunsalus K."/>
            <person name="Fitch D.H."/>
            <person name="Piano F."/>
        </authorList>
    </citation>
    <scope>NUCLEOTIDE SEQUENCE [LARGE SCALE GENOMIC DNA]</scope>
    <source>
        <strain evidence="3">PF1309</strain>
    </source>
</reference>
<dbReference type="Proteomes" id="UP000218231">
    <property type="component" value="Unassembled WGS sequence"/>
</dbReference>
<keyword evidence="1" id="KW-0812">Transmembrane</keyword>
<keyword evidence="1" id="KW-1133">Transmembrane helix</keyword>
<feature type="transmembrane region" description="Helical" evidence="1">
    <location>
        <begin position="48"/>
        <end position="67"/>
    </location>
</feature>
<sequence>MDSDCTDCRELIVTDDGRPLQRVAISDRRQDQFSYCGGRIHAVLLTKIISLLILPLYLLLLIFISYFGNATSIMFALLILGSVGGTTVYGAFQGSKMCLIPFLFLQTLLFAYDVFLIGLLLYAALRPDSFLSQMLIPTLSVLPLSSTVCLLFFALLLALLLPPLLWTTHVVYVDFLFISELDEYMEIWKEKEADLSPSRLNF</sequence>
<keyword evidence="1" id="KW-0472">Membrane</keyword>
<gene>
    <name evidence="2" type="ORF">WR25_18936</name>
    <name evidence="3" type="ORF">WR25_21029</name>
</gene>
<accession>A0A2A2LJJ5</accession>
<dbReference type="AlphaFoldDB" id="A0A2A2LJJ5"/>
<keyword evidence="4" id="KW-1185">Reference proteome</keyword>
<dbReference type="EMBL" id="LIAE01006665">
    <property type="protein sequence ID" value="PAV86433.1"/>
    <property type="molecule type" value="Genomic_DNA"/>
</dbReference>